<accession>A0A3P1BZR8</accession>
<dbReference type="RefSeq" id="WP_124868889.1">
    <property type="nucleotide sequence ID" value="NZ_RQJO01000007.1"/>
</dbReference>
<name>A0A3P1BZR8_9BACT</name>
<proteinExistence type="predicted"/>
<organism evidence="1 2">
    <name type="scientific">Larkinella rosea</name>
    <dbReference type="NCBI Taxonomy" id="2025312"/>
    <lineage>
        <taxon>Bacteria</taxon>
        <taxon>Pseudomonadati</taxon>
        <taxon>Bacteroidota</taxon>
        <taxon>Cytophagia</taxon>
        <taxon>Cytophagales</taxon>
        <taxon>Spirosomataceae</taxon>
        <taxon>Larkinella</taxon>
    </lineage>
</organism>
<evidence type="ECO:0000313" key="2">
    <source>
        <dbReference type="Proteomes" id="UP000271925"/>
    </source>
</evidence>
<comment type="caution">
    <text evidence="1">The sequence shown here is derived from an EMBL/GenBank/DDBJ whole genome shotgun (WGS) entry which is preliminary data.</text>
</comment>
<dbReference type="AlphaFoldDB" id="A0A3P1BZR8"/>
<dbReference type="Proteomes" id="UP000271925">
    <property type="component" value="Unassembled WGS sequence"/>
</dbReference>
<reference evidence="1 2" key="1">
    <citation type="submission" date="2018-11" db="EMBL/GenBank/DDBJ databases">
        <authorList>
            <person name="Zhou Z."/>
            <person name="Wang G."/>
        </authorList>
    </citation>
    <scope>NUCLEOTIDE SEQUENCE [LARGE SCALE GENOMIC DNA]</scope>
    <source>
        <strain evidence="1 2">KCTC52004</strain>
    </source>
</reference>
<protein>
    <submittedName>
        <fullName evidence="1">Uncharacterized protein</fullName>
    </submittedName>
</protein>
<dbReference type="EMBL" id="RQJO01000007">
    <property type="protein sequence ID" value="RRB06273.1"/>
    <property type="molecule type" value="Genomic_DNA"/>
</dbReference>
<evidence type="ECO:0000313" key="1">
    <source>
        <dbReference type="EMBL" id="RRB06273.1"/>
    </source>
</evidence>
<gene>
    <name evidence="1" type="ORF">EHT25_00255</name>
</gene>
<keyword evidence="2" id="KW-1185">Reference proteome</keyword>
<sequence length="100" mass="11882">MQEFPEDFELISFFEIEPEVLDPDLPWFYNTITFKKIIENETLYCSFSPAYGDLDLTLLHNEQPKIVLTPKLMVINYSKSGLDFLLFIIFEKFYCMTHNP</sequence>